<dbReference type="CDD" id="cd06782">
    <property type="entry name" value="cpPDZ_CPP-like"/>
    <property type="match status" value="1"/>
</dbReference>
<dbReference type="Pfam" id="PF03572">
    <property type="entry name" value="Peptidase_S41"/>
    <property type="match status" value="1"/>
</dbReference>
<proteinExistence type="inferred from homology"/>
<evidence type="ECO:0000313" key="8">
    <source>
        <dbReference type="EMBL" id="PEN12878.1"/>
    </source>
</evidence>
<sequence length="569" mass="63328">MVPAIFVFLKRYHPRMQRTVFVVLGSLLLLGAGLLGGIWLSEFRLSRSTPDEYRLVEEAVQAIESAYVDSVARDRLSGYAIEGFLTSLDPHSVYIGPERMKAVREQFNASFEGIGVTYELIDGPTDRDTIGVLSVLPDGPSEEAGIWAGDRIVAINGDPAVGLSHETIQNRLKGPEGSTVELTLRRPGRSDLVQVAVTRDDVPIATLDAAYMLDGTTGYIKINRFAQTTYREFSHALSRLETRGMQRLVLDLRGNAGGYMQMAERIADDFLKEGQVIVSARSRHKKYTQTTEASSGGAFEDRPLTVLVDEHSASASEIVAGALQDHDRALIIGRRTFGKGLVQREFRLEDGSGLRVTIARFYTPTGRLIQTDYANGRRDYYERKAKRLSRDTIRSREELVATMPDSLKYRTDAGRVVLGGGGIIPDHIVPPDTSLHPFIGDIMRGGVMRDFAREWVDGRTSELRTAWGDRPEAFAREYTVPETAFPALVQYARSRGITETVNPAPEDDLLANAPVGMYADALLKSYVGRRLFGMEMWIRVRNEIDPVVHEARKSWGDAELLASRYPVNR</sequence>
<dbReference type="InterPro" id="IPR036034">
    <property type="entry name" value="PDZ_sf"/>
</dbReference>
<dbReference type="PROSITE" id="PS50106">
    <property type="entry name" value="PDZ"/>
    <property type="match status" value="1"/>
</dbReference>
<reference evidence="8 9" key="1">
    <citation type="submission" date="2017-10" db="EMBL/GenBank/DDBJ databases">
        <title>Draft genome of Longibacter Salinarum.</title>
        <authorList>
            <person name="Goh K.M."/>
            <person name="Shamsir M.S."/>
            <person name="Lim S.W."/>
        </authorList>
    </citation>
    <scope>NUCLEOTIDE SEQUENCE [LARGE SCALE GENOMIC DNA]</scope>
    <source>
        <strain evidence="8 9">KCTC 52045</strain>
    </source>
</reference>
<dbReference type="GO" id="GO:0006508">
    <property type="term" value="P:proteolysis"/>
    <property type="evidence" value="ECO:0007669"/>
    <property type="project" value="UniProtKB-KW"/>
</dbReference>
<dbReference type="Pfam" id="PF17820">
    <property type="entry name" value="PDZ_6"/>
    <property type="match status" value="1"/>
</dbReference>
<dbReference type="InterPro" id="IPR001478">
    <property type="entry name" value="PDZ"/>
</dbReference>
<feature type="transmembrane region" description="Helical" evidence="6">
    <location>
        <begin position="20"/>
        <end position="40"/>
    </location>
</feature>
<dbReference type="Gene3D" id="2.30.42.10">
    <property type="match status" value="1"/>
</dbReference>
<dbReference type="Proteomes" id="UP000220102">
    <property type="component" value="Unassembled WGS sequence"/>
</dbReference>
<dbReference type="GO" id="GO:0030288">
    <property type="term" value="C:outer membrane-bounded periplasmic space"/>
    <property type="evidence" value="ECO:0007669"/>
    <property type="project" value="TreeGrafter"/>
</dbReference>
<evidence type="ECO:0000256" key="1">
    <source>
        <dbReference type="ARBA" id="ARBA00009179"/>
    </source>
</evidence>
<evidence type="ECO:0000256" key="6">
    <source>
        <dbReference type="SAM" id="Phobius"/>
    </source>
</evidence>
<dbReference type="Gene3D" id="3.30.750.44">
    <property type="match status" value="1"/>
</dbReference>
<keyword evidence="6" id="KW-1133">Transmembrane helix</keyword>
<name>A0A2A8CWW7_9BACT</name>
<evidence type="ECO:0000256" key="4">
    <source>
        <dbReference type="ARBA" id="ARBA00022825"/>
    </source>
</evidence>
<dbReference type="InterPro" id="IPR029045">
    <property type="entry name" value="ClpP/crotonase-like_dom_sf"/>
</dbReference>
<evidence type="ECO:0000256" key="5">
    <source>
        <dbReference type="RuleBase" id="RU004404"/>
    </source>
</evidence>
<comment type="similarity">
    <text evidence="1 5">Belongs to the peptidase S41A family.</text>
</comment>
<keyword evidence="9" id="KW-1185">Reference proteome</keyword>
<dbReference type="InterPro" id="IPR004447">
    <property type="entry name" value="Peptidase_S41A"/>
</dbReference>
<keyword evidence="3 5" id="KW-0378">Hydrolase</keyword>
<dbReference type="GO" id="GO:0008236">
    <property type="term" value="F:serine-type peptidase activity"/>
    <property type="evidence" value="ECO:0007669"/>
    <property type="project" value="UniProtKB-KW"/>
</dbReference>
<dbReference type="GO" id="GO:0007165">
    <property type="term" value="P:signal transduction"/>
    <property type="evidence" value="ECO:0007669"/>
    <property type="project" value="TreeGrafter"/>
</dbReference>
<keyword evidence="6" id="KW-0472">Membrane</keyword>
<dbReference type="SMART" id="SM00245">
    <property type="entry name" value="TSPc"/>
    <property type="match status" value="1"/>
</dbReference>
<protein>
    <submittedName>
        <fullName evidence="8">Carboxyl-terminal protease</fullName>
    </submittedName>
</protein>
<feature type="domain" description="PDZ" evidence="7">
    <location>
        <begin position="99"/>
        <end position="187"/>
    </location>
</feature>
<gene>
    <name evidence="8" type="ORF">CRI94_12810</name>
</gene>
<dbReference type="OrthoDB" id="9812068at2"/>
<dbReference type="SMART" id="SM00228">
    <property type="entry name" value="PDZ"/>
    <property type="match status" value="1"/>
</dbReference>
<organism evidence="8 9">
    <name type="scientific">Longibacter salinarum</name>
    <dbReference type="NCBI Taxonomy" id="1850348"/>
    <lineage>
        <taxon>Bacteria</taxon>
        <taxon>Pseudomonadati</taxon>
        <taxon>Rhodothermota</taxon>
        <taxon>Rhodothermia</taxon>
        <taxon>Rhodothermales</taxon>
        <taxon>Salisaetaceae</taxon>
        <taxon>Longibacter</taxon>
    </lineage>
</organism>
<keyword evidence="2 5" id="KW-0645">Protease</keyword>
<dbReference type="PANTHER" id="PTHR32060:SF30">
    <property type="entry name" value="CARBOXY-TERMINAL PROCESSING PROTEASE CTPA"/>
    <property type="match status" value="1"/>
</dbReference>
<accession>A0A2A8CWW7</accession>
<evidence type="ECO:0000259" key="7">
    <source>
        <dbReference type="PROSITE" id="PS50106"/>
    </source>
</evidence>
<comment type="caution">
    <text evidence="8">The sequence shown here is derived from an EMBL/GenBank/DDBJ whole genome shotgun (WGS) entry which is preliminary data.</text>
</comment>
<dbReference type="NCBIfam" id="TIGR00225">
    <property type="entry name" value="prc"/>
    <property type="match status" value="1"/>
</dbReference>
<dbReference type="CDD" id="cd07560">
    <property type="entry name" value="Peptidase_S41_CPP"/>
    <property type="match status" value="1"/>
</dbReference>
<dbReference type="InterPro" id="IPR041489">
    <property type="entry name" value="PDZ_6"/>
</dbReference>
<dbReference type="EMBL" id="PDEQ01000006">
    <property type="protein sequence ID" value="PEN12878.1"/>
    <property type="molecule type" value="Genomic_DNA"/>
</dbReference>
<dbReference type="GO" id="GO:0004175">
    <property type="term" value="F:endopeptidase activity"/>
    <property type="evidence" value="ECO:0007669"/>
    <property type="project" value="TreeGrafter"/>
</dbReference>
<keyword evidence="6" id="KW-0812">Transmembrane</keyword>
<dbReference type="InterPro" id="IPR005151">
    <property type="entry name" value="Tail-specific_protease"/>
</dbReference>
<dbReference type="SUPFAM" id="SSF50156">
    <property type="entry name" value="PDZ domain-like"/>
    <property type="match status" value="1"/>
</dbReference>
<dbReference type="Gene3D" id="3.90.226.10">
    <property type="entry name" value="2-enoyl-CoA Hydratase, Chain A, domain 1"/>
    <property type="match status" value="1"/>
</dbReference>
<evidence type="ECO:0000256" key="3">
    <source>
        <dbReference type="ARBA" id="ARBA00022801"/>
    </source>
</evidence>
<keyword evidence="4 5" id="KW-0720">Serine protease</keyword>
<dbReference type="SUPFAM" id="SSF52096">
    <property type="entry name" value="ClpP/crotonase"/>
    <property type="match status" value="1"/>
</dbReference>
<dbReference type="PANTHER" id="PTHR32060">
    <property type="entry name" value="TAIL-SPECIFIC PROTEASE"/>
    <property type="match status" value="1"/>
</dbReference>
<dbReference type="AlphaFoldDB" id="A0A2A8CWW7"/>
<evidence type="ECO:0000256" key="2">
    <source>
        <dbReference type="ARBA" id="ARBA00022670"/>
    </source>
</evidence>
<evidence type="ECO:0000313" key="9">
    <source>
        <dbReference type="Proteomes" id="UP000220102"/>
    </source>
</evidence>